<feature type="binding site" evidence="9">
    <location>
        <position position="211"/>
    </location>
    <ligand>
        <name>[2Fe-2S] cluster</name>
        <dbReference type="ChEBI" id="CHEBI:190135"/>
    </ligand>
</feature>
<evidence type="ECO:0000313" key="12">
    <source>
        <dbReference type="WBParaSite" id="PSAMB.scaffold4395size14776.g24158.t1"/>
    </source>
</evidence>
<feature type="region of interest" description="Fe-S binding site B" evidence="9">
    <location>
        <begin position="234"/>
        <end position="248"/>
    </location>
</feature>
<comment type="similarity">
    <text evidence="2 9">Belongs to the anamorsin family.</text>
</comment>
<proteinExistence type="inferred from homology"/>
<keyword evidence="9" id="KW-0001">2Fe-2S</keyword>
<keyword evidence="6 9" id="KW-0408">Iron</keyword>
<comment type="cofactor">
    <cofactor evidence="1 9">
        <name>[4Fe-4S] cluster</name>
        <dbReference type="ChEBI" id="CHEBI:49883"/>
    </cofactor>
</comment>
<evidence type="ECO:0000256" key="3">
    <source>
        <dbReference type="ARBA" id="ARBA00022485"/>
    </source>
</evidence>
<feature type="binding site" evidence="9">
    <location>
        <position position="216"/>
    </location>
    <ligand>
        <name>[2Fe-2S] cluster</name>
        <dbReference type="ChEBI" id="CHEBI:190135"/>
    </ligand>
</feature>
<reference evidence="12" key="1">
    <citation type="submission" date="2022-11" db="UniProtKB">
        <authorList>
            <consortium name="WormBaseParasite"/>
        </authorList>
    </citation>
    <scope>IDENTIFICATION</scope>
</reference>
<dbReference type="GO" id="GO:0016226">
    <property type="term" value="P:iron-sulfur cluster assembly"/>
    <property type="evidence" value="ECO:0007669"/>
    <property type="project" value="UniProtKB-UniRule"/>
</dbReference>
<evidence type="ECO:0000259" key="10">
    <source>
        <dbReference type="Pfam" id="PF05093"/>
    </source>
</evidence>
<dbReference type="Proteomes" id="UP000887566">
    <property type="component" value="Unplaced"/>
</dbReference>
<name>A0A914WJW2_9BILA</name>
<sequence>MDFNSGVNVAEEAPILVVLSNATGQGADSPFLTAFASEIAALRVKFCSVVLESPEKLTEDVRKTDHFEHAIIVTDGVGVLPDLIDYVTASLKPDCELQVCCYGPGTVDVAKELQLAGLTDTVEVVAGEWLNVRAKKPNFGNGASAPLSFAAADGAQPVKAWNLAANDVLDDEFINEEDILTAEDYVKPSQDDLKIAGCSDAPAEGKKRKACKNCTCGLAEEEKASDAPPQKSSCGSCYLGDAFRCASCPYAGMPPFKKGENVKLTVVDDI</sequence>
<dbReference type="GO" id="GO:0051539">
    <property type="term" value="F:4 iron, 4 sulfur cluster binding"/>
    <property type="evidence" value="ECO:0007669"/>
    <property type="project" value="UniProtKB-KW"/>
</dbReference>
<dbReference type="GO" id="GO:0005758">
    <property type="term" value="C:mitochondrial intermembrane space"/>
    <property type="evidence" value="ECO:0007669"/>
    <property type="project" value="UniProtKB-SubCell"/>
</dbReference>
<evidence type="ECO:0000256" key="5">
    <source>
        <dbReference type="ARBA" id="ARBA00022723"/>
    </source>
</evidence>
<comment type="subunit">
    <text evidence="9">Monomer.</text>
</comment>
<keyword evidence="5 9" id="KW-0479">Metal-binding</keyword>
<evidence type="ECO:0000256" key="8">
    <source>
        <dbReference type="ARBA" id="ARBA00023128"/>
    </source>
</evidence>
<feature type="domain" description="Anamorsin C-terminal" evidence="10">
    <location>
        <begin position="198"/>
        <end position="226"/>
    </location>
</feature>
<feature type="binding site" evidence="9">
    <location>
        <position position="237"/>
    </location>
    <ligand>
        <name>[4Fe-4S] cluster</name>
        <dbReference type="ChEBI" id="CHEBI:49883"/>
    </ligand>
</feature>
<keyword evidence="4 9" id="KW-0963">Cytoplasm</keyword>
<dbReference type="InterPro" id="IPR046408">
    <property type="entry name" value="CIAPIN1"/>
</dbReference>
<comment type="subcellular location">
    <subcellularLocation>
        <location evidence="9">Cytoplasm</location>
    </subcellularLocation>
    <subcellularLocation>
        <location evidence="9">Mitochondrion intermembrane space</location>
    </subcellularLocation>
</comment>
<feature type="binding site" evidence="9">
    <location>
        <position position="214"/>
    </location>
    <ligand>
        <name>[2Fe-2S] cluster</name>
        <dbReference type="ChEBI" id="CHEBI:190135"/>
    </ligand>
</feature>
<evidence type="ECO:0000256" key="7">
    <source>
        <dbReference type="ARBA" id="ARBA00023014"/>
    </source>
</evidence>
<dbReference type="GO" id="GO:0046872">
    <property type="term" value="F:metal ion binding"/>
    <property type="evidence" value="ECO:0007669"/>
    <property type="project" value="UniProtKB-KW"/>
</dbReference>
<comment type="domain">
    <text evidence="9">The twin Cx2C motifs are involved in the recognition by the mitochondrial MIA40-ERV1 disulfide relay system. The formation of 2 disulfide bonds in the Cx2C motifs through dithiol/disulfide exchange reactions effectively traps the protein in the mitochondrial intermembrane space.</text>
</comment>
<evidence type="ECO:0000313" key="11">
    <source>
        <dbReference type="Proteomes" id="UP000887566"/>
    </source>
</evidence>
<dbReference type="HAMAP" id="MF_03115">
    <property type="entry name" value="Anamorsin"/>
    <property type="match status" value="1"/>
</dbReference>
<dbReference type="GO" id="GO:0009055">
    <property type="term" value="F:electron transfer activity"/>
    <property type="evidence" value="ECO:0007669"/>
    <property type="project" value="UniProtKB-UniRule"/>
</dbReference>
<dbReference type="WBParaSite" id="PSAMB.scaffold4395size14776.g24158.t1">
    <property type="protein sequence ID" value="PSAMB.scaffold4395size14776.g24158.t1"/>
    <property type="gene ID" value="PSAMB.scaffold4395size14776.g24158"/>
</dbReference>
<feature type="binding site" evidence="9">
    <location>
        <position position="198"/>
    </location>
    <ligand>
        <name>[2Fe-2S] cluster</name>
        <dbReference type="ChEBI" id="CHEBI:190135"/>
    </ligand>
</feature>
<feature type="short sequence motif" description="Cx2C motif 1" evidence="9">
    <location>
        <begin position="234"/>
        <end position="237"/>
    </location>
</feature>
<feature type="short sequence motif" description="Cx2C motif 2" evidence="9">
    <location>
        <begin position="245"/>
        <end position="248"/>
    </location>
</feature>
<evidence type="ECO:0000256" key="9">
    <source>
        <dbReference type="HAMAP-Rule" id="MF_03115"/>
    </source>
</evidence>
<comment type="function">
    <text evidence="9">Component of the cytosolic iron-sulfur (Fe-S) protein assembly (CIA) machinery. Required for the maturation of extramitochondrial Fe-S proteins. Part of an electron transfer chain functioning in an early step of cytosolic Fe-S biogenesis, facilitating the de novo assembly of a [4Fe-4S] cluster on the cytosolic Fe-S scaffold complex. Electrons are transferred from NADPH via a FAD- and FMN-containing diflavin oxidoreductase. Together with the diflavin oxidoreductase, also required for the assembly of the diferric tyrosyl radical cofactor of ribonucleotide reductase (RNR), probably by providing electrons for reduction during radical cofactor maturation in the catalytic small subunit.</text>
</comment>
<evidence type="ECO:0000256" key="6">
    <source>
        <dbReference type="ARBA" id="ARBA00023004"/>
    </source>
</evidence>
<dbReference type="InterPro" id="IPR007785">
    <property type="entry name" value="Anamorsin"/>
</dbReference>
<evidence type="ECO:0000256" key="1">
    <source>
        <dbReference type="ARBA" id="ARBA00001966"/>
    </source>
</evidence>
<feature type="binding site" evidence="9">
    <location>
        <position position="234"/>
    </location>
    <ligand>
        <name>[4Fe-4S] cluster</name>
        <dbReference type="ChEBI" id="CHEBI:49883"/>
    </ligand>
</feature>
<keyword evidence="3 9" id="KW-0004">4Fe-4S</keyword>
<dbReference type="PANTHER" id="PTHR13273">
    <property type="entry name" value="ANAMORSIN"/>
    <property type="match status" value="1"/>
</dbReference>
<feature type="binding site" evidence="9">
    <location>
        <position position="245"/>
    </location>
    <ligand>
        <name>[4Fe-4S] cluster</name>
        <dbReference type="ChEBI" id="CHEBI:49883"/>
    </ligand>
</feature>
<feature type="domain" description="Anamorsin C-terminal" evidence="10">
    <location>
        <begin position="230"/>
        <end position="264"/>
    </location>
</feature>
<protein>
    <recommendedName>
        <fullName evidence="9">Anamorsin homolog</fullName>
    </recommendedName>
    <alternativeName>
        <fullName evidence="9">Fe-S cluster assembly protein DRE2 homolog</fullName>
    </alternativeName>
</protein>
<comment type="domain">
    <text evidence="9">The C-terminal domain binds 2 Fe-S clusters but is otherwise mostly in an intrinsically disordered conformation.</text>
</comment>
<evidence type="ECO:0000256" key="2">
    <source>
        <dbReference type="ARBA" id="ARBA00008169"/>
    </source>
</evidence>
<organism evidence="11 12">
    <name type="scientific">Plectus sambesii</name>
    <dbReference type="NCBI Taxonomy" id="2011161"/>
    <lineage>
        <taxon>Eukaryota</taxon>
        <taxon>Metazoa</taxon>
        <taxon>Ecdysozoa</taxon>
        <taxon>Nematoda</taxon>
        <taxon>Chromadorea</taxon>
        <taxon>Plectida</taxon>
        <taxon>Plectina</taxon>
        <taxon>Plectoidea</taxon>
        <taxon>Plectidae</taxon>
        <taxon>Plectus</taxon>
    </lineage>
</organism>
<comment type="cofactor">
    <cofactor evidence="9">
        <name>[2Fe-2S] cluster</name>
        <dbReference type="ChEBI" id="CHEBI:190135"/>
    </cofactor>
</comment>
<evidence type="ECO:0000256" key="4">
    <source>
        <dbReference type="ARBA" id="ARBA00022490"/>
    </source>
</evidence>
<accession>A0A914WJW2</accession>
<comment type="domain">
    <text evidence="9">The N-terminal domain has structural similarity with S-adenosyl-L-methionine-dependent methyltransferases, but does not bind S-adenosyl-L-methionine. It is required for correct assembly of the 2 Fe-S clusters.</text>
</comment>
<comment type="caution">
    <text evidence="9">Lacks conserved residue(s) required for the propagation of feature annotation.</text>
</comment>
<dbReference type="PANTHER" id="PTHR13273:SF14">
    <property type="entry name" value="ANAMORSIN"/>
    <property type="match status" value="1"/>
</dbReference>
<dbReference type="AlphaFoldDB" id="A0A914WJW2"/>
<dbReference type="Pfam" id="PF05093">
    <property type="entry name" value="CIAPIN1"/>
    <property type="match status" value="2"/>
</dbReference>
<keyword evidence="11" id="KW-1185">Reference proteome</keyword>
<keyword evidence="8 9" id="KW-0496">Mitochondrion</keyword>
<feature type="binding site" evidence="9">
    <location>
        <position position="248"/>
    </location>
    <ligand>
        <name>[4Fe-4S] cluster</name>
        <dbReference type="ChEBI" id="CHEBI:49883"/>
    </ligand>
</feature>
<keyword evidence="7 9" id="KW-0411">Iron-sulfur</keyword>
<dbReference type="GO" id="GO:0051537">
    <property type="term" value="F:2 iron, 2 sulfur cluster binding"/>
    <property type="evidence" value="ECO:0007669"/>
    <property type="project" value="UniProtKB-UniRule"/>
</dbReference>